<feature type="region of interest" description="Disordered" evidence="1">
    <location>
        <begin position="212"/>
        <end position="234"/>
    </location>
</feature>
<accession>A0A6P8DFE7</accession>
<evidence type="ECO:0000313" key="2">
    <source>
        <dbReference type="Proteomes" id="UP000515151"/>
    </source>
</evidence>
<reference evidence="2" key="1">
    <citation type="journal article" date="2020" name="Plant Biotechnol. J.">
        <title>The pomegranate (Punica granatum L.) draft genome dissects genetic divergence between soft- and hard-seeded cultivars.</title>
        <authorList>
            <person name="Luo X."/>
            <person name="Li H."/>
            <person name="Wu Z."/>
            <person name="Yao W."/>
            <person name="Zhao P."/>
            <person name="Cao D."/>
            <person name="Yu H."/>
            <person name="Li K."/>
            <person name="Poudel K."/>
            <person name="Zhao D."/>
            <person name="Zhang F."/>
            <person name="Xia X."/>
            <person name="Chen L."/>
            <person name="Wang Q."/>
            <person name="Jing D."/>
            <person name="Cao S."/>
        </authorList>
    </citation>
    <scope>NUCLEOTIDE SEQUENCE [LARGE SCALE GENOMIC DNA]</scope>
    <source>
        <strain evidence="2">cv. Tunisia</strain>
    </source>
</reference>
<dbReference type="PANTHER" id="PTHR33735:SF14">
    <property type="entry name" value="PHAGE CAPSID SCAFFOLDING PROTEIN (GPO) SERINE PEPTIDASE"/>
    <property type="match status" value="1"/>
</dbReference>
<dbReference type="RefSeq" id="XP_031390038.1">
    <property type="nucleotide sequence ID" value="XM_031534178.1"/>
</dbReference>
<organism evidence="2 3">
    <name type="scientific">Punica granatum</name>
    <name type="common">Pomegranate</name>
    <dbReference type="NCBI Taxonomy" id="22663"/>
    <lineage>
        <taxon>Eukaryota</taxon>
        <taxon>Viridiplantae</taxon>
        <taxon>Streptophyta</taxon>
        <taxon>Embryophyta</taxon>
        <taxon>Tracheophyta</taxon>
        <taxon>Spermatophyta</taxon>
        <taxon>Magnoliopsida</taxon>
        <taxon>eudicotyledons</taxon>
        <taxon>Gunneridae</taxon>
        <taxon>Pentapetalae</taxon>
        <taxon>rosids</taxon>
        <taxon>malvids</taxon>
        <taxon>Myrtales</taxon>
        <taxon>Lythraceae</taxon>
        <taxon>Punica</taxon>
    </lineage>
</organism>
<reference evidence="3" key="2">
    <citation type="submission" date="2025-08" db="UniProtKB">
        <authorList>
            <consortium name="RefSeq"/>
        </authorList>
    </citation>
    <scope>IDENTIFICATION</scope>
    <source>
        <tissue evidence="3">Leaf</tissue>
    </source>
</reference>
<dbReference type="AlphaFoldDB" id="A0A6P8DFE7"/>
<sequence length="234" mass="25643">MTAVKAIPGSFFCLTTNPRNRSFAQTSQGIALVTNYSYKHRDHHFHGDRRNSRSLRTSRCFLLDVVTRSSVDPAGHLPSGCSPGSWKLWILGVVISVVLPFWKSKWGPLLKLKNEVETVVKVAENVTDVVEKVAEGVEKVAEDVAEMLPEGGKLRNAVELVEHVAEETAKDAHLVEGLIDKVEEVEKEVENGVESLFEPAANRAVAVVDVVPDEPAQEANEQATKEVDEPASPV</sequence>
<name>A0A6P8DFE7_PUNGR</name>
<evidence type="ECO:0000256" key="1">
    <source>
        <dbReference type="SAM" id="MobiDB-lite"/>
    </source>
</evidence>
<dbReference type="GeneID" id="116202583"/>
<dbReference type="Proteomes" id="UP000515151">
    <property type="component" value="Chromosome 4"/>
</dbReference>
<proteinExistence type="predicted"/>
<gene>
    <name evidence="3" type="primary">LOC116202583</name>
</gene>
<evidence type="ECO:0000313" key="3">
    <source>
        <dbReference type="RefSeq" id="XP_031390038.1"/>
    </source>
</evidence>
<protein>
    <submittedName>
        <fullName evidence="3">Uncharacterized protein LOC116202583</fullName>
    </submittedName>
</protein>
<dbReference type="PANTHER" id="PTHR33735">
    <property type="entry name" value="EXPRESSED PROTEIN"/>
    <property type="match status" value="1"/>
</dbReference>
<dbReference type="OrthoDB" id="1927611at2759"/>
<keyword evidence="2" id="KW-1185">Reference proteome</keyword>